<reference evidence="2" key="1">
    <citation type="journal article" date="2021" name="Nat. Commun.">
        <title>Genetic determinants of endophytism in the Arabidopsis root mycobiome.</title>
        <authorList>
            <person name="Mesny F."/>
            <person name="Miyauchi S."/>
            <person name="Thiergart T."/>
            <person name="Pickel B."/>
            <person name="Atanasova L."/>
            <person name="Karlsson M."/>
            <person name="Huettel B."/>
            <person name="Barry K.W."/>
            <person name="Haridas S."/>
            <person name="Chen C."/>
            <person name="Bauer D."/>
            <person name="Andreopoulos W."/>
            <person name="Pangilinan J."/>
            <person name="LaButti K."/>
            <person name="Riley R."/>
            <person name="Lipzen A."/>
            <person name="Clum A."/>
            <person name="Drula E."/>
            <person name="Henrissat B."/>
            <person name="Kohler A."/>
            <person name="Grigoriev I.V."/>
            <person name="Martin F.M."/>
            <person name="Hacquard S."/>
        </authorList>
    </citation>
    <scope>NUCLEOTIDE SEQUENCE</scope>
    <source>
        <strain evidence="2">MPI-CAGE-CH-0235</strain>
    </source>
</reference>
<dbReference type="EMBL" id="JAGPNK010000010">
    <property type="protein sequence ID" value="KAH7312706.1"/>
    <property type="molecule type" value="Genomic_DNA"/>
</dbReference>
<feature type="transmembrane region" description="Helical" evidence="1">
    <location>
        <begin position="303"/>
        <end position="328"/>
    </location>
</feature>
<accession>A0A8K0WNX1</accession>
<keyword evidence="3" id="KW-1185">Reference proteome</keyword>
<feature type="transmembrane region" description="Helical" evidence="1">
    <location>
        <begin position="113"/>
        <end position="133"/>
    </location>
</feature>
<keyword evidence="1" id="KW-0472">Membrane</keyword>
<evidence type="ECO:0000313" key="2">
    <source>
        <dbReference type="EMBL" id="KAH7312706.1"/>
    </source>
</evidence>
<proteinExistence type="predicted"/>
<dbReference type="Proteomes" id="UP000813444">
    <property type="component" value="Unassembled WGS sequence"/>
</dbReference>
<feature type="transmembrane region" description="Helical" evidence="1">
    <location>
        <begin position="183"/>
        <end position="204"/>
    </location>
</feature>
<dbReference type="OrthoDB" id="5287295at2759"/>
<feature type="transmembrane region" description="Helical" evidence="1">
    <location>
        <begin position="12"/>
        <end position="34"/>
    </location>
</feature>
<evidence type="ECO:0008006" key="4">
    <source>
        <dbReference type="Google" id="ProtNLM"/>
    </source>
</evidence>
<feature type="transmembrane region" description="Helical" evidence="1">
    <location>
        <begin position="154"/>
        <end position="171"/>
    </location>
</feature>
<evidence type="ECO:0000313" key="3">
    <source>
        <dbReference type="Proteomes" id="UP000813444"/>
    </source>
</evidence>
<dbReference type="AlphaFoldDB" id="A0A8K0WNX1"/>
<comment type="caution">
    <text evidence="2">The sequence shown here is derived from an EMBL/GenBank/DDBJ whole genome shotgun (WGS) entry which is preliminary data.</text>
</comment>
<name>A0A8K0WNX1_9HYPO</name>
<organism evidence="2 3">
    <name type="scientific">Stachybotrys elegans</name>
    <dbReference type="NCBI Taxonomy" id="80388"/>
    <lineage>
        <taxon>Eukaryota</taxon>
        <taxon>Fungi</taxon>
        <taxon>Dikarya</taxon>
        <taxon>Ascomycota</taxon>
        <taxon>Pezizomycotina</taxon>
        <taxon>Sordariomycetes</taxon>
        <taxon>Hypocreomycetidae</taxon>
        <taxon>Hypocreales</taxon>
        <taxon>Stachybotryaceae</taxon>
        <taxon>Stachybotrys</taxon>
    </lineage>
</organism>
<gene>
    <name evidence="2" type="ORF">B0I35DRAFT_514007</name>
</gene>
<feature type="transmembrane region" description="Helical" evidence="1">
    <location>
        <begin position="41"/>
        <end position="62"/>
    </location>
</feature>
<protein>
    <recommendedName>
        <fullName evidence="4">Glycoside hydrolase</fullName>
    </recommendedName>
</protein>
<keyword evidence="1" id="KW-0812">Transmembrane</keyword>
<sequence length="378" mass="42984">MVQLPDAAIGTAVGVLIYSFICLFTSCLVIWLTFQHREWSSYVAGLAYFSTLATTCSIIQQFHTMVSWNDIMEERFWYAKEHIESPELTLTNVSLGVDRVLFYIQYYCYNVEGFLVMFWYYTALAWTLVQSIYRLDDKPKVKKAFKIANRGGKAFAVFFPVIIISSLQALTNNRAVFPILARQPLMCSVGLGVLAIIAILFRYIQSRLKLQQFHVGYGISQSGGTMSDAANSSTLSSNHQAPKKKSMYDRWLVTRFMIGFFIMSLFELSIVMFARNAEDNLRLQVKNDAPNTSAERAINDFRFFIPGVTASLLVFLVFGTTKPFLAYMRQCLFGKNKKRGADVHIESAARQNRETKTSMSKGIELVSPKRAHYSNLDD</sequence>
<feature type="transmembrane region" description="Helical" evidence="1">
    <location>
        <begin position="252"/>
        <end position="274"/>
    </location>
</feature>
<keyword evidence="1" id="KW-1133">Transmembrane helix</keyword>
<evidence type="ECO:0000256" key="1">
    <source>
        <dbReference type="SAM" id="Phobius"/>
    </source>
</evidence>